<comment type="caution">
    <text evidence="1">The sequence shown here is derived from an EMBL/GenBank/DDBJ whole genome shotgun (WGS) entry which is preliminary data.</text>
</comment>
<keyword evidence="2" id="KW-1185">Reference proteome</keyword>
<proteinExistence type="predicted"/>
<accession>A0AA39UDI3</accession>
<name>A0AA39UDI3_9LECA</name>
<organism evidence="1 2">
    <name type="scientific">Cladonia borealis</name>
    <dbReference type="NCBI Taxonomy" id="184061"/>
    <lineage>
        <taxon>Eukaryota</taxon>
        <taxon>Fungi</taxon>
        <taxon>Dikarya</taxon>
        <taxon>Ascomycota</taxon>
        <taxon>Pezizomycotina</taxon>
        <taxon>Lecanoromycetes</taxon>
        <taxon>OSLEUM clade</taxon>
        <taxon>Lecanoromycetidae</taxon>
        <taxon>Lecanorales</taxon>
        <taxon>Lecanorineae</taxon>
        <taxon>Cladoniaceae</taxon>
        <taxon>Cladonia</taxon>
    </lineage>
</organism>
<reference evidence="1" key="1">
    <citation type="submission" date="2023-03" db="EMBL/GenBank/DDBJ databases">
        <title>Complete genome of Cladonia borealis.</title>
        <authorList>
            <person name="Park H."/>
        </authorList>
    </citation>
    <scope>NUCLEOTIDE SEQUENCE</scope>
    <source>
        <strain evidence="1">ANT050790</strain>
    </source>
</reference>
<dbReference type="Proteomes" id="UP001166286">
    <property type="component" value="Unassembled WGS sequence"/>
</dbReference>
<evidence type="ECO:0008006" key="3">
    <source>
        <dbReference type="Google" id="ProtNLM"/>
    </source>
</evidence>
<sequence>MGPNLDSIPTEIMQYTADYLHLDEYIQLRSTGWGIRQNLGNGSSFVKEHLAYSKEAKLAEENKISPIQAILRTHVRRVSFALARPYSVALLAHGRIQNSVQYSKGILCYIYEESIRILDVHGASEAENVIDARALMAELPGYEPNTTAYELGSFLNYENGILTMNAVYSGNAILVVIDARRDFVSTPQDPSRIRKILREPIPDQTGHVITDGRYLFCVHAPDPPDNVPDWTLKRYDLSSMEGSASTIALHEFLPRGEDCRFTILDGWFYAICADESGTLKVSREDGTRNSYYNCCRFPVDCPVTEKPESFAEDLGPSPYTPLPTRLEAIRLFRGVGEDVWEHNICLGLVKDECTGKLFIVESAHPVSFPGPPRSDRPYRPLIFPDLPKHTVSSWETRISDVVQTVDGSDYVHEPPAYKMKEQKVRIHVQPSKSFMDVDLGDGSSQQVLHLETGSIDRGRWRFPSQGAPKELRDLLTVSEGFDACFDERSLIVIIGNPEYNNPYDQEACQLFLVNFDAGIHFPSFKPLTLDHISDEISSDSGTDPEELRQRGAKLSEQLRQLSLEIIYQTKKARREAEAEAADALKAVASDASKAEAPDANSWFSTKKALHLGLKQGFQFYLPKPTAG</sequence>
<evidence type="ECO:0000313" key="1">
    <source>
        <dbReference type="EMBL" id="KAK0515531.1"/>
    </source>
</evidence>
<gene>
    <name evidence="1" type="ORF">JMJ35_001565</name>
</gene>
<evidence type="ECO:0000313" key="2">
    <source>
        <dbReference type="Proteomes" id="UP001166286"/>
    </source>
</evidence>
<dbReference type="EMBL" id="JAFEKC020000003">
    <property type="protein sequence ID" value="KAK0515531.1"/>
    <property type="molecule type" value="Genomic_DNA"/>
</dbReference>
<protein>
    <recommendedName>
        <fullName evidence="3">F-box domain-containing protein</fullName>
    </recommendedName>
</protein>
<dbReference type="AlphaFoldDB" id="A0AA39UDI3"/>